<keyword evidence="1" id="KW-0812">Transmembrane</keyword>
<evidence type="ECO:0000256" key="1">
    <source>
        <dbReference type="SAM" id="Phobius"/>
    </source>
</evidence>
<proteinExistence type="predicted"/>
<dbReference type="Proteomes" id="UP000326924">
    <property type="component" value="Unassembled WGS sequence"/>
</dbReference>
<dbReference type="InParanoid" id="A0A5J5F2E0"/>
<gene>
    <name evidence="2" type="ORF">FN846DRAFT_587738</name>
</gene>
<feature type="transmembrane region" description="Helical" evidence="1">
    <location>
        <begin position="63"/>
        <end position="84"/>
    </location>
</feature>
<name>A0A5J5F2E0_9PEZI</name>
<protein>
    <submittedName>
        <fullName evidence="2">Uncharacterized protein</fullName>
    </submittedName>
</protein>
<feature type="transmembrane region" description="Helical" evidence="1">
    <location>
        <begin position="27"/>
        <end position="51"/>
    </location>
</feature>
<sequence>MLSSFAFFLPPFLPVRVGSAFYSLRGVFLFLFPVHVLLVHGMEAGCGLYLGWVGLGLVRLGSVWFGCTFTFAVLALDALGIVLLSSFSAIRSLVAGYGWASDIIVFFAVTSLPRAMPYSDSLCEKPPGQVETTPLITEHPAVGFARVSITTVLAA</sequence>
<evidence type="ECO:0000313" key="3">
    <source>
        <dbReference type="Proteomes" id="UP000326924"/>
    </source>
</evidence>
<accession>A0A5J5F2E0</accession>
<keyword evidence="3" id="KW-1185">Reference proteome</keyword>
<keyword evidence="1" id="KW-0472">Membrane</keyword>
<keyword evidence="1" id="KW-1133">Transmembrane helix</keyword>
<dbReference type="AlphaFoldDB" id="A0A5J5F2E0"/>
<dbReference type="EMBL" id="VXIS01000053">
    <property type="protein sequence ID" value="KAA8909871.1"/>
    <property type="molecule type" value="Genomic_DNA"/>
</dbReference>
<organism evidence="2 3">
    <name type="scientific">Sphaerosporella brunnea</name>
    <dbReference type="NCBI Taxonomy" id="1250544"/>
    <lineage>
        <taxon>Eukaryota</taxon>
        <taxon>Fungi</taxon>
        <taxon>Dikarya</taxon>
        <taxon>Ascomycota</taxon>
        <taxon>Pezizomycotina</taxon>
        <taxon>Pezizomycetes</taxon>
        <taxon>Pezizales</taxon>
        <taxon>Pyronemataceae</taxon>
        <taxon>Sphaerosporella</taxon>
    </lineage>
</organism>
<evidence type="ECO:0000313" key="2">
    <source>
        <dbReference type="EMBL" id="KAA8909871.1"/>
    </source>
</evidence>
<feature type="transmembrane region" description="Helical" evidence="1">
    <location>
        <begin position="90"/>
        <end position="109"/>
    </location>
</feature>
<reference evidence="2 3" key="1">
    <citation type="submission" date="2019-09" db="EMBL/GenBank/DDBJ databases">
        <title>Draft genome of the ectomycorrhizal ascomycete Sphaerosporella brunnea.</title>
        <authorList>
            <consortium name="DOE Joint Genome Institute"/>
            <person name="Benucci G.M."/>
            <person name="Marozzi G."/>
            <person name="Antonielli L."/>
            <person name="Sanchez S."/>
            <person name="Marco P."/>
            <person name="Wang X."/>
            <person name="Falini L.B."/>
            <person name="Barry K."/>
            <person name="Haridas S."/>
            <person name="Lipzen A."/>
            <person name="Labutti K."/>
            <person name="Grigoriev I.V."/>
            <person name="Murat C."/>
            <person name="Martin F."/>
            <person name="Albertini E."/>
            <person name="Donnini D."/>
            <person name="Bonito G."/>
        </authorList>
    </citation>
    <scope>NUCLEOTIDE SEQUENCE [LARGE SCALE GENOMIC DNA]</scope>
    <source>
        <strain evidence="2 3">Sb_GMNB300</strain>
    </source>
</reference>
<comment type="caution">
    <text evidence="2">The sequence shown here is derived from an EMBL/GenBank/DDBJ whole genome shotgun (WGS) entry which is preliminary data.</text>
</comment>